<dbReference type="Proteomes" id="UP000179467">
    <property type="component" value="Unassembled WGS sequence"/>
</dbReference>
<evidence type="ECO:0000313" key="4">
    <source>
        <dbReference type="EMBL" id="OHT18762.1"/>
    </source>
</evidence>
<name>A0A1S1HA86_9SPHN</name>
<sequence length="436" mass="45700">MAHIPERLKRMDRRSLGWLVVAAGGLFVLALWWRSPGQPEAGGETTEQTMVVQPRPFTASISFAGTIKAGEGTGIVAPFDGMVKEMGFAYGNPVAPGQMLAVLDVSELEQSRNEAESAYLKAMQAARDMEGWASGPEVSRARRAVESARFDLADTERKLAETKTLLDRGLVARTEYDGMLQQLRTQRMAVTSANEDLRATMERGGGPNRRMAMLELENARARLTAVNAQFAGAVIRAKDAGIIVRPPAGRAVATVDSDTHVGARVSRGQLIGIIAQAGGLAVTFNIDEADVAALKLNQPLMVSGPGFPGLSLPGKISAIAGEASNPGGVATPGKASFTATASLDPLTPDQAAQVRIGMTATIAITTYTASAALVIPPQAIRGSAPDASVLVRDERTGKDNPVKVQIGQVGPDGVEIVAGLKPGRTVVWSAAQPPLP</sequence>
<keyword evidence="5" id="KW-1185">Reference proteome</keyword>
<dbReference type="GO" id="GO:0030313">
    <property type="term" value="C:cell envelope"/>
    <property type="evidence" value="ECO:0007669"/>
    <property type="project" value="UniProtKB-SubCell"/>
</dbReference>
<reference evidence="4 5" key="1">
    <citation type="submission" date="2016-09" db="EMBL/GenBank/DDBJ databases">
        <title>Metabolic pathway, cell adaptation mechanisms and a novel monoxygenase revealed through proteogenomic-transcription analysis of a Sphingomonas haloaromaticamans strain degrading the fungicide ortho-phenylphenol.</title>
        <authorList>
            <person name="Perruchon C."/>
            <person name="Papadopoulou E.S."/>
            <person name="Rousidou C."/>
            <person name="Vasileiadis S."/>
            <person name="Tanou G."/>
            <person name="Amoutzias G."/>
            <person name="Molassiotis A."/>
            <person name="Karpouzas D.G."/>
        </authorList>
    </citation>
    <scope>NUCLEOTIDE SEQUENCE [LARGE SCALE GENOMIC DNA]</scope>
    <source>
        <strain evidence="4 5">P3</strain>
    </source>
</reference>
<dbReference type="InterPro" id="IPR050465">
    <property type="entry name" value="UPF0194_transport"/>
</dbReference>
<protein>
    <submittedName>
        <fullName evidence="4">Macrolide export protein MacA</fullName>
    </submittedName>
</protein>
<dbReference type="SUPFAM" id="SSF111369">
    <property type="entry name" value="HlyD-like secretion proteins"/>
    <property type="match status" value="1"/>
</dbReference>
<evidence type="ECO:0000313" key="5">
    <source>
        <dbReference type="Proteomes" id="UP000179467"/>
    </source>
</evidence>
<dbReference type="Gene3D" id="2.40.420.20">
    <property type="match status" value="1"/>
</dbReference>
<keyword evidence="3" id="KW-0812">Transmembrane</keyword>
<dbReference type="Gene3D" id="2.40.30.170">
    <property type="match status" value="1"/>
</dbReference>
<dbReference type="RefSeq" id="WP_254684353.1">
    <property type="nucleotide sequence ID" value="NZ_MIPT01000001.1"/>
</dbReference>
<comment type="caution">
    <text evidence="4">The sequence shown here is derived from an EMBL/GenBank/DDBJ whole genome shotgun (WGS) entry which is preliminary data.</text>
</comment>
<keyword evidence="3" id="KW-0472">Membrane</keyword>
<gene>
    <name evidence="4" type="primary">macA_2</name>
    <name evidence="4" type="ORF">BHE75_00738</name>
</gene>
<feature type="transmembrane region" description="Helical" evidence="3">
    <location>
        <begin position="16"/>
        <end position="33"/>
    </location>
</feature>
<dbReference type="PANTHER" id="PTHR32347:SF14">
    <property type="entry name" value="EFFLUX SYSTEM COMPONENT YKNX-RELATED"/>
    <property type="match status" value="1"/>
</dbReference>
<evidence type="ECO:0000256" key="3">
    <source>
        <dbReference type="SAM" id="Phobius"/>
    </source>
</evidence>
<keyword evidence="2" id="KW-0175">Coiled coil</keyword>
<proteinExistence type="predicted"/>
<dbReference type="PANTHER" id="PTHR32347">
    <property type="entry name" value="EFFLUX SYSTEM COMPONENT YKNX-RELATED"/>
    <property type="match status" value="1"/>
</dbReference>
<accession>A0A1S1HA86</accession>
<organism evidence="4 5">
    <name type="scientific">Edaphosphingomonas haloaromaticamans</name>
    <dbReference type="NCBI Taxonomy" id="653954"/>
    <lineage>
        <taxon>Bacteria</taxon>
        <taxon>Pseudomonadati</taxon>
        <taxon>Pseudomonadota</taxon>
        <taxon>Alphaproteobacteria</taxon>
        <taxon>Sphingomonadales</taxon>
        <taxon>Rhizorhabdaceae</taxon>
        <taxon>Edaphosphingomonas</taxon>
    </lineage>
</organism>
<dbReference type="EMBL" id="MIPT01000001">
    <property type="protein sequence ID" value="OHT18762.1"/>
    <property type="molecule type" value="Genomic_DNA"/>
</dbReference>
<evidence type="ECO:0000256" key="2">
    <source>
        <dbReference type="ARBA" id="ARBA00023054"/>
    </source>
</evidence>
<keyword evidence="3" id="KW-1133">Transmembrane helix</keyword>
<evidence type="ECO:0000256" key="1">
    <source>
        <dbReference type="ARBA" id="ARBA00004196"/>
    </source>
</evidence>
<comment type="subcellular location">
    <subcellularLocation>
        <location evidence="1">Cell envelope</location>
    </subcellularLocation>
</comment>
<dbReference type="AlphaFoldDB" id="A0A1S1HA86"/>